<sequence length="55" mass="6127">MDAGDLFISFTHKPQIPRLNALCCCSLASSDGDVRFRHKDEVTSYGDDQILARLV</sequence>
<evidence type="ECO:0000313" key="2">
    <source>
        <dbReference type="Proteomes" id="UP000499080"/>
    </source>
</evidence>
<organism evidence="1 2">
    <name type="scientific">Araneus ventricosus</name>
    <name type="common">Orbweaver spider</name>
    <name type="synonym">Epeira ventricosa</name>
    <dbReference type="NCBI Taxonomy" id="182803"/>
    <lineage>
        <taxon>Eukaryota</taxon>
        <taxon>Metazoa</taxon>
        <taxon>Ecdysozoa</taxon>
        <taxon>Arthropoda</taxon>
        <taxon>Chelicerata</taxon>
        <taxon>Arachnida</taxon>
        <taxon>Araneae</taxon>
        <taxon>Araneomorphae</taxon>
        <taxon>Entelegynae</taxon>
        <taxon>Araneoidea</taxon>
        <taxon>Araneidae</taxon>
        <taxon>Araneus</taxon>
    </lineage>
</organism>
<accession>A0A4Y2X4H4</accession>
<reference evidence="1 2" key="1">
    <citation type="journal article" date="2019" name="Sci. Rep.">
        <title>Orb-weaving spider Araneus ventricosus genome elucidates the spidroin gene catalogue.</title>
        <authorList>
            <person name="Kono N."/>
            <person name="Nakamura H."/>
            <person name="Ohtoshi R."/>
            <person name="Moran D.A.P."/>
            <person name="Shinohara A."/>
            <person name="Yoshida Y."/>
            <person name="Fujiwara M."/>
            <person name="Mori M."/>
            <person name="Tomita M."/>
            <person name="Arakawa K."/>
        </authorList>
    </citation>
    <scope>NUCLEOTIDE SEQUENCE [LARGE SCALE GENOMIC DNA]</scope>
</reference>
<dbReference type="AlphaFoldDB" id="A0A4Y2X4H4"/>
<keyword evidence="2" id="KW-1185">Reference proteome</keyword>
<proteinExistence type="predicted"/>
<dbReference type="EMBL" id="BGPR01071170">
    <property type="protein sequence ID" value="GBO44441.1"/>
    <property type="molecule type" value="Genomic_DNA"/>
</dbReference>
<evidence type="ECO:0000313" key="1">
    <source>
        <dbReference type="EMBL" id="GBO44441.1"/>
    </source>
</evidence>
<gene>
    <name evidence="1" type="ORF">AVEN_175808_1</name>
</gene>
<protein>
    <submittedName>
        <fullName evidence="1">Uncharacterized protein</fullName>
    </submittedName>
</protein>
<dbReference type="Proteomes" id="UP000499080">
    <property type="component" value="Unassembled WGS sequence"/>
</dbReference>
<name>A0A4Y2X4H4_ARAVE</name>
<feature type="non-terminal residue" evidence="1">
    <location>
        <position position="55"/>
    </location>
</feature>
<comment type="caution">
    <text evidence="1">The sequence shown here is derived from an EMBL/GenBank/DDBJ whole genome shotgun (WGS) entry which is preliminary data.</text>
</comment>